<feature type="compositionally biased region" description="Basic and acidic residues" evidence="1">
    <location>
        <begin position="64"/>
        <end position="83"/>
    </location>
</feature>
<reference evidence="2" key="1">
    <citation type="submission" date="2025-08" db="UniProtKB">
        <authorList>
            <consortium name="Ensembl"/>
        </authorList>
    </citation>
    <scope>IDENTIFICATION</scope>
</reference>
<reference evidence="2" key="2">
    <citation type="submission" date="2025-09" db="UniProtKB">
        <authorList>
            <consortium name="Ensembl"/>
        </authorList>
    </citation>
    <scope>IDENTIFICATION</scope>
</reference>
<protein>
    <submittedName>
        <fullName evidence="2">Uncharacterized protein</fullName>
    </submittedName>
</protein>
<name>A0A8C9NNF3_SERCA</name>
<evidence type="ECO:0000313" key="3">
    <source>
        <dbReference type="Proteomes" id="UP000694409"/>
    </source>
</evidence>
<feature type="compositionally biased region" description="Low complexity" evidence="1">
    <location>
        <begin position="26"/>
        <end position="40"/>
    </location>
</feature>
<proteinExistence type="predicted"/>
<dbReference type="AlphaFoldDB" id="A0A8C9NNF3"/>
<organism evidence="2 3">
    <name type="scientific">Serinus canaria</name>
    <name type="common">Island canary</name>
    <name type="synonym">Fringilla canaria</name>
    <dbReference type="NCBI Taxonomy" id="9135"/>
    <lineage>
        <taxon>Eukaryota</taxon>
        <taxon>Metazoa</taxon>
        <taxon>Chordata</taxon>
        <taxon>Craniata</taxon>
        <taxon>Vertebrata</taxon>
        <taxon>Euteleostomi</taxon>
        <taxon>Archelosauria</taxon>
        <taxon>Archosauria</taxon>
        <taxon>Dinosauria</taxon>
        <taxon>Saurischia</taxon>
        <taxon>Theropoda</taxon>
        <taxon>Coelurosauria</taxon>
        <taxon>Aves</taxon>
        <taxon>Neognathae</taxon>
        <taxon>Neoaves</taxon>
        <taxon>Telluraves</taxon>
        <taxon>Australaves</taxon>
        <taxon>Passeriformes</taxon>
        <taxon>Passeroidea</taxon>
        <taxon>Fringillidae</taxon>
        <taxon>Carduelinae</taxon>
        <taxon>Serinus</taxon>
    </lineage>
</organism>
<evidence type="ECO:0000313" key="2">
    <source>
        <dbReference type="Ensembl" id="ENSSCAP00000019943.1"/>
    </source>
</evidence>
<dbReference type="Ensembl" id="ENSSCAT00000022276.1">
    <property type="protein sequence ID" value="ENSSCAP00000019943.1"/>
    <property type="gene ID" value="ENSSCAG00000014396.1"/>
</dbReference>
<keyword evidence="3" id="KW-1185">Reference proteome</keyword>
<evidence type="ECO:0000256" key="1">
    <source>
        <dbReference type="SAM" id="MobiDB-lite"/>
    </source>
</evidence>
<sequence length="83" mass="8933">ELGRGTVSGDPRGPAQLPILAPHTLPTQPRSQPRQTPSPTWKSSGCRRCPRAAEKEIQSSNLETGERTGKSDHQEGGSRADCE</sequence>
<dbReference type="Proteomes" id="UP000694409">
    <property type="component" value="Unassembled WGS sequence"/>
</dbReference>
<feature type="region of interest" description="Disordered" evidence="1">
    <location>
        <begin position="1"/>
        <end position="83"/>
    </location>
</feature>
<accession>A0A8C9NNF3</accession>